<dbReference type="RefSeq" id="WP_369192704.1">
    <property type="nucleotide sequence ID" value="NZ_CP163431.1"/>
</dbReference>
<evidence type="ECO:0000313" key="1">
    <source>
        <dbReference type="EMBL" id="XDQ08047.1"/>
    </source>
</evidence>
<reference evidence="1" key="1">
    <citation type="submission" date="2024-07" db="EMBL/GenBank/DDBJ databases">
        <authorList>
            <person name="Yu S.T."/>
        </authorList>
    </citation>
    <scope>NUCLEOTIDE SEQUENCE</scope>
    <source>
        <strain evidence="1">R08</strain>
    </source>
</reference>
<dbReference type="AlphaFoldDB" id="A0AB39MPX5"/>
<evidence type="ECO:0008006" key="2">
    <source>
        <dbReference type="Google" id="ProtNLM"/>
    </source>
</evidence>
<name>A0AB39MPX5_9ACTN</name>
<sequence length="167" mass="17725">MLVLATAGCTNSGSRAYSVPDKVCGVAVDSDLLSPFLPDGKKLTQRAYDAGQESPRCRLSVDGKLVVYLTGDVVPADTDPVKVQDRALVRLGNPASVDIGDSARVADNGALAVATCTYKGQQRKFVSLVQLQKKVPAKTSQRRDALSSFLKSYFPKAMAKQGCTQAS</sequence>
<gene>
    <name evidence="1" type="ORF">AB5J58_35460</name>
</gene>
<organism evidence="1">
    <name type="scientific">Streptomyces sp. R08</name>
    <dbReference type="NCBI Taxonomy" id="3238624"/>
    <lineage>
        <taxon>Bacteria</taxon>
        <taxon>Bacillati</taxon>
        <taxon>Actinomycetota</taxon>
        <taxon>Actinomycetes</taxon>
        <taxon>Kitasatosporales</taxon>
        <taxon>Streptomycetaceae</taxon>
        <taxon>Streptomyces</taxon>
    </lineage>
</organism>
<dbReference type="EMBL" id="CP163431">
    <property type="protein sequence ID" value="XDQ08047.1"/>
    <property type="molecule type" value="Genomic_DNA"/>
</dbReference>
<accession>A0AB39MPX5</accession>
<protein>
    <recommendedName>
        <fullName evidence="2">Lipoprotein</fullName>
    </recommendedName>
</protein>
<proteinExistence type="predicted"/>